<evidence type="ECO:0000256" key="7">
    <source>
        <dbReference type="SAM" id="MobiDB-lite"/>
    </source>
</evidence>
<dbReference type="Proteomes" id="UP001498421">
    <property type="component" value="Unassembled WGS sequence"/>
</dbReference>
<accession>A0ABR1IG71</accession>
<evidence type="ECO:0000256" key="6">
    <source>
        <dbReference type="ARBA" id="ARBA00023180"/>
    </source>
</evidence>
<dbReference type="InterPro" id="IPR011701">
    <property type="entry name" value="MFS"/>
</dbReference>
<comment type="caution">
    <text evidence="10">The sequence shown here is derived from an EMBL/GenBank/DDBJ whole genome shotgun (WGS) entry which is preliminary data.</text>
</comment>
<feature type="transmembrane region" description="Helical" evidence="8">
    <location>
        <begin position="227"/>
        <end position="250"/>
    </location>
</feature>
<feature type="compositionally biased region" description="Low complexity" evidence="7">
    <location>
        <begin position="45"/>
        <end position="61"/>
    </location>
</feature>
<evidence type="ECO:0000256" key="2">
    <source>
        <dbReference type="ARBA" id="ARBA00022448"/>
    </source>
</evidence>
<feature type="compositionally biased region" description="Polar residues" evidence="7">
    <location>
        <begin position="25"/>
        <end position="35"/>
    </location>
</feature>
<dbReference type="PROSITE" id="PS50850">
    <property type="entry name" value="MFS"/>
    <property type="match status" value="1"/>
</dbReference>
<keyword evidence="3 8" id="KW-0812">Transmembrane</keyword>
<evidence type="ECO:0000256" key="1">
    <source>
        <dbReference type="ARBA" id="ARBA00004141"/>
    </source>
</evidence>
<keyword evidence="2" id="KW-0813">Transport</keyword>
<name>A0ABR1IG71_9HYPO</name>
<protein>
    <recommendedName>
        <fullName evidence="9">Major facilitator superfamily (MFS) profile domain-containing protein</fullName>
    </recommendedName>
</protein>
<dbReference type="SUPFAM" id="SSF103473">
    <property type="entry name" value="MFS general substrate transporter"/>
    <property type="match status" value="1"/>
</dbReference>
<feature type="transmembrane region" description="Helical" evidence="8">
    <location>
        <begin position="262"/>
        <end position="285"/>
    </location>
</feature>
<dbReference type="InterPro" id="IPR020846">
    <property type="entry name" value="MFS_dom"/>
</dbReference>
<feature type="region of interest" description="Disordered" evidence="7">
    <location>
        <begin position="1"/>
        <end position="63"/>
    </location>
</feature>
<comment type="subcellular location">
    <subcellularLocation>
        <location evidence="1">Membrane</location>
        <topology evidence="1">Multi-pass membrane protein</topology>
    </subcellularLocation>
</comment>
<dbReference type="EMBL" id="JAZAVK010000008">
    <property type="protein sequence ID" value="KAK7431853.1"/>
    <property type="molecule type" value="Genomic_DNA"/>
</dbReference>
<evidence type="ECO:0000313" key="11">
    <source>
        <dbReference type="Proteomes" id="UP001498421"/>
    </source>
</evidence>
<evidence type="ECO:0000256" key="8">
    <source>
        <dbReference type="SAM" id="Phobius"/>
    </source>
</evidence>
<evidence type="ECO:0000256" key="4">
    <source>
        <dbReference type="ARBA" id="ARBA00022989"/>
    </source>
</evidence>
<feature type="compositionally biased region" description="Polar residues" evidence="7">
    <location>
        <begin position="1"/>
        <end position="12"/>
    </location>
</feature>
<keyword evidence="11" id="KW-1185">Reference proteome</keyword>
<keyword evidence="6" id="KW-0325">Glycoprotein</keyword>
<evidence type="ECO:0000256" key="5">
    <source>
        <dbReference type="ARBA" id="ARBA00023136"/>
    </source>
</evidence>
<evidence type="ECO:0000256" key="3">
    <source>
        <dbReference type="ARBA" id="ARBA00022692"/>
    </source>
</evidence>
<evidence type="ECO:0000259" key="9">
    <source>
        <dbReference type="PROSITE" id="PS50850"/>
    </source>
</evidence>
<dbReference type="Pfam" id="PF07690">
    <property type="entry name" value="MFS_1"/>
    <property type="match status" value="1"/>
</dbReference>
<reference evidence="10 11" key="1">
    <citation type="journal article" date="2025" name="Microbiol. Resour. Announc.">
        <title>Draft genome sequences for Neonectria magnoliae and Neonectria punicea, canker pathogens of Liriodendron tulipifera and Acer saccharum in West Virginia.</title>
        <authorList>
            <person name="Petronek H.M."/>
            <person name="Kasson M.T."/>
            <person name="Metheny A.M."/>
            <person name="Stauder C.M."/>
            <person name="Lovett B."/>
            <person name="Lynch S.C."/>
            <person name="Garnas J.R."/>
            <person name="Kasson L.R."/>
            <person name="Stajich J.E."/>
        </authorList>
    </citation>
    <scope>NUCLEOTIDE SEQUENCE [LARGE SCALE GENOMIC DNA]</scope>
    <source>
        <strain evidence="10 11">NRRL 64651</strain>
    </source>
</reference>
<dbReference type="Gene3D" id="1.20.1250.20">
    <property type="entry name" value="MFS general substrate transporter like domains"/>
    <property type="match status" value="1"/>
</dbReference>
<keyword evidence="5 8" id="KW-0472">Membrane</keyword>
<gene>
    <name evidence="10" type="ORF">QQZ08_001471</name>
</gene>
<proteinExistence type="predicted"/>
<dbReference type="PANTHER" id="PTHR43791">
    <property type="entry name" value="PERMEASE-RELATED"/>
    <property type="match status" value="1"/>
</dbReference>
<dbReference type="InterPro" id="IPR036259">
    <property type="entry name" value="MFS_trans_sf"/>
</dbReference>
<keyword evidence="4 8" id="KW-1133">Transmembrane helix</keyword>
<feature type="domain" description="Major facilitator superfamily (MFS) profile" evidence="9">
    <location>
        <begin position="135"/>
        <end position="314"/>
    </location>
</feature>
<sequence>MAFLFSSWQRSQPVPPDGTGDEGTDPSSSASWAQSNEDEIPLLGSDQKSASASSTSIPGVSPLGEPLDEKRFWWQRSQGFDGDAIATQESVYDDPALAKRYEPRHDWENIHRFDPSARWTWNEEHELVRKIDMRIMIFACVTFMALQLDRANLNQALSDNFLSDLGLDTNDYNLGNTLFKLAFLCAELPSQILSKWIGPDRWIPMQMCLWSVVSISQFWLKDKATFLLTRVLLAICEGGFIPDIILYLSYFYKSHELSLRLALFWAAMSLSDIIAGFLAAGLLQLRGLCGLEGWRWLFLIEASIIRRWFDGIHN</sequence>
<dbReference type="PANTHER" id="PTHR43791:SF65">
    <property type="entry name" value="MAJOR FACILITATOR SUPERFAMILY (MFS) PROFILE DOMAIN-CONTAINING PROTEIN-RELATED"/>
    <property type="match status" value="1"/>
</dbReference>
<evidence type="ECO:0000313" key="10">
    <source>
        <dbReference type="EMBL" id="KAK7431853.1"/>
    </source>
</evidence>
<organism evidence="10 11">
    <name type="scientific">Neonectria magnoliae</name>
    <dbReference type="NCBI Taxonomy" id="2732573"/>
    <lineage>
        <taxon>Eukaryota</taxon>
        <taxon>Fungi</taxon>
        <taxon>Dikarya</taxon>
        <taxon>Ascomycota</taxon>
        <taxon>Pezizomycotina</taxon>
        <taxon>Sordariomycetes</taxon>
        <taxon>Hypocreomycetidae</taxon>
        <taxon>Hypocreales</taxon>
        <taxon>Nectriaceae</taxon>
        <taxon>Neonectria</taxon>
    </lineage>
</organism>